<dbReference type="Gene3D" id="3.40.50.1010">
    <property type="entry name" value="5'-nuclease"/>
    <property type="match status" value="1"/>
</dbReference>
<dbReference type="AlphaFoldDB" id="A0A366FTQ6"/>
<keyword evidence="2 5" id="KW-0540">Nuclease</keyword>
<feature type="binding site" evidence="5">
    <location>
        <position position="92"/>
    </location>
    <ligand>
        <name>Mg(2+)</name>
        <dbReference type="ChEBI" id="CHEBI:18420"/>
    </ligand>
</feature>
<reference evidence="7 8" key="1">
    <citation type="submission" date="2018-06" db="EMBL/GenBank/DDBJ databases">
        <title>Genomic Encyclopedia of Type Strains, Phase IV (KMG-IV): sequencing the most valuable type-strain genomes for metagenomic binning, comparative biology and taxonomic classification.</title>
        <authorList>
            <person name="Goeker M."/>
        </authorList>
    </citation>
    <scope>NUCLEOTIDE SEQUENCE [LARGE SCALE GENOMIC DNA]</scope>
    <source>
        <strain evidence="7 8">DSM 24875</strain>
    </source>
</reference>
<dbReference type="InterPro" id="IPR022907">
    <property type="entry name" value="VapC_family"/>
</dbReference>
<organism evidence="7 8">
    <name type="scientific">Roseiarcus fermentans</name>
    <dbReference type="NCBI Taxonomy" id="1473586"/>
    <lineage>
        <taxon>Bacteria</taxon>
        <taxon>Pseudomonadati</taxon>
        <taxon>Pseudomonadota</taxon>
        <taxon>Alphaproteobacteria</taxon>
        <taxon>Hyphomicrobiales</taxon>
        <taxon>Roseiarcaceae</taxon>
        <taxon>Roseiarcus</taxon>
    </lineage>
</organism>
<gene>
    <name evidence="5" type="primary">vapC</name>
    <name evidence="7" type="ORF">DFR50_1015</name>
</gene>
<dbReference type="GO" id="GO:0090729">
    <property type="term" value="F:toxin activity"/>
    <property type="evidence" value="ECO:0007669"/>
    <property type="project" value="UniProtKB-KW"/>
</dbReference>
<dbReference type="GO" id="GO:0004540">
    <property type="term" value="F:RNA nuclease activity"/>
    <property type="evidence" value="ECO:0007669"/>
    <property type="project" value="InterPro"/>
</dbReference>
<dbReference type="Pfam" id="PF01850">
    <property type="entry name" value="PIN"/>
    <property type="match status" value="1"/>
</dbReference>
<evidence type="ECO:0000256" key="5">
    <source>
        <dbReference type="HAMAP-Rule" id="MF_00265"/>
    </source>
</evidence>
<dbReference type="GO" id="GO:0000287">
    <property type="term" value="F:magnesium ion binding"/>
    <property type="evidence" value="ECO:0007669"/>
    <property type="project" value="UniProtKB-UniRule"/>
</dbReference>
<evidence type="ECO:0000256" key="3">
    <source>
        <dbReference type="ARBA" id="ARBA00022723"/>
    </source>
</evidence>
<proteinExistence type="inferred from homology"/>
<dbReference type="GO" id="GO:0016787">
    <property type="term" value="F:hydrolase activity"/>
    <property type="evidence" value="ECO:0007669"/>
    <property type="project" value="UniProtKB-KW"/>
</dbReference>
<dbReference type="InterPro" id="IPR002716">
    <property type="entry name" value="PIN_dom"/>
</dbReference>
<dbReference type="OrthoDB" id="286092at2"/>
<keyword evidence="1 5" id="KW-1277">Toxin-antitoxin system</keyword>
<evidence type="ECO:0000313" key="7">
    <source>
        <dbReference type="EMBL" id="RBP18063.1"/>
    </source>
</evidence>
<accession>A0A366FTQ6</accession>
<dbReference type="RefSeq" id="WP_113887147.1">
    <property type="nucleotide sequence ID" value="NZ_QNRK01000001.1"/>
</dbReference>
<evidence type="ECO:0000256" key="1">
    <source>
        <dbReference type="ARBA" id="ARBA00022649"/>
    </source>
</evidence>
<feature type="binding site" evidence="5">
    <location>
        <position position="6"/>
    </location>
    <ligand>
        <name>Mg(2+)</name>
        <dbReference type="ChEBI" id="CHEBI:18420"/>
    </ligand>
</feature>
<name>A0A366FTQ6_9HYPH</name>
<dbReference type="InterPro" id="IPR029060">
    <property type="entry name" value="PIN-like_dom_sf"/>
</dbReference>
<keyword evidence="5" id="KW-0800">Toxin</keyword>
<dbReference type="EC" id="3.1.-.-" evidence="5"/>
<dbReference type="Proteomes" id="UP000253529">
    <property type="component" value="Unassembled WGS sequence"/>
</dbReference>
<evidence type="ECO:0000259" key="6">
    <source>
        <dbReference type="Pfam" id="PF01850"/>
    </source>
</evidence>
<comment type="similarity">
    <text evidence="5">Belongs to the PINc/VapC protein family.</text>
</comment>
<keyword evidence="8" id="KW-1185">Reference proteome</keyword>
<comment type="cofactor">
    <cofactor evidence="5">
        <name>Mg(2+)</name>
        <dbReference type="ChEBI" id="CHEBI:18420"/>
    </cofactor>
</comment>
<keyword evidence="4 5" id="KW-0378">Hydrolase</keyword>
<protein>
    <recommendedName>
        <fullName evidence="5">Ribonuclease VapC</fullName>
        <shortName evidence="5">RNase VapC</shortName>
        <ecNumber evidence="5">3.1.-.-</ecNumber>
    </recommendedName>
    <alternativeName>
        <fullName evidence="5">Toxin VapC</fullName>
    </alternativeName>
</protein>
<keyword evidence="5" id="KW-0460">Magnesium</keyword>
<comment type="function">
    <text evidence="5">Toxic component of a toxin-antitoxin (TA) system. An RNase.</text>
</comment>
<keyword evidence="3 5" id="KW-0479">Metal-binding</keyword>
<evidence type="ECO:0000256" key="2">
    <source>
        <dbReference type="ARBA" id="ARBA00022722"/>
    </source>
</evidence>
<dbReference type="SUPFAM" id="SSF88723">
    <property type="entry name" value="PIN domain-like"/>
    <property type="match status" value="1"/>
</dbReference>
<sequence>MRFVLDASALLAALNGEPGADRVAASLDAGVVSAVNFAEVAGAIARGGNSADEVRAILTALACPIIPADEEMAVEAGLMRALTARAGLSLGDRFCLALGRRLRAPVLTADRRWALIADDVGVTVELIR</sequence>
<evidence type="ECO:0000256" key="4">
    <source>
        <dbReference type="ARBA" id="ARBA00022801"/>
    </source>
</evidence>
<comment type="caution">
    <text evidence="7">The sequence shown here is derived from an EMBL/GenBank/DDBJ whole genome shotgun (WGS) entry which is preliminary data.</text>
</comment>
<dbReference type="EMBL" id="QNRK01000001">
    <property type="protein sequence ID" value="RBP18063.1"/>
    <property type="molecule type" value="Genomic_DNA"/>
</dbReference>
<evidence type="ECO:0000313" key="8">
    <source>
        <dbReference type="Proteomes" id="UP000253529"/>
    </source>
</evidence>
<dbReference type="HAMAP" id="MF_00265">
    <property type="entry name" value="VapC_Nob1"/>
    <property type="match status" value="1"/>
</dbReference>
<feature type="domain" description="PIN" evidence="6">
    <location>
        <begin position="4"/>
        <end position="117"/>
    </location>
</feature>
<dbReference type="CDD" id="cd18682">
    <property type="entry name" value="PIN_VapC-like"/>
    <property type="match status" value="1"/>
</dbReference>